<dbReference type="NCBIfam" id="TIGR02823">
    <property type="entry name" value="oxido_YhdH"/>
    <property type="match status" value="1"/>
</dbReference>
<dbReference type="CDD" id="cd08288">
    <property type="entry name" value="MDR_yhdh"/>
    <property type="match status" value="1"/>
</dbReference>
<dbReference type="OrthoDB" id="9782155at2"/>
<dbReference type="PANTHER" id="PTHR43677">
    <property type="entry name" value="SHORT-CHAIN DEHYDROGENASE/REDUCTASE"/>
    <property type="match status" value="1"/>
</dbReference>
<feature type="domain" description="Enoyl reductase (ER)" evidence="1">
    <location>
        <begin position="18"/>
        <end position="332"/>
    </location>
</feature>
<evidence type="ECO:0000313" key="3">
    <source>
        <dbReference type="Proteomes" id="UP000230161"/>
    </source>
</evidence>
<organism evidence="2 3">
    <name type="scientific">Compostimonas suwonensis</name>
    <dbReference type="NCBI Taxonomy" id="1048394"/>
    <lineage>
        <taxon>Bacteria</taxon>
        <taxon>Bacillati</taxon>
        <taxon>Actinomycetota</taxon>
        <taxon>Actinomycetes</taxon>
        <taxon>Micrococcales</taxon>
        <taxon>Microbacteriaceae</taxon>
        <taxon>Compostimonas</taxon>
    </lineage>
</organism>
<protein>
    <submittedName>
        <fullName evidence="2">Acrylyl-CoA reductase (NADPH)</fullName>
    </submittedName>
</protein>
<dbReference type="InterPro" id="IPR014188">
    <property type="entry name" value="Acrylyl-CoA_reductase_AcuI"/>
</dbReference>
<proteinExistence type="predicted"/>
<evidence type="ECO:0000313" key="2">
    <source>
        <dbReference type="EMBL" id="PJJ65225.1"/>
    </source>
</evidence>
<dbReference type="InterPro" id="IPR020843">
    <property type="entry name" value="ER"/>
</dbReference>
<sequence>MTRAIVIERRSERADAATSVEPIAKLLDVDDEFLGAGPVRVAVEFSSVNYKDALAIMGRPGVARTWPLIAGIDLVGTVESSSDERWTPGDRVVLNGAGLGESRHGGLAERAHVDGGSLVAIPGELSSERAAAIGTAGFTAMLSVLALERQGVLPGSGEVLVTGAAGGVGSVAIALLAKLGYTVTASTGRVEQQSGYLLGLGAAHILDRHELSEPGKPLQSQRWAGAIDAVGSHTLANVLAQTNYGGTVTACGLAQGADLPASMAPFILRGVTLAGVNSVEASLELRQRAWSRLADDLDPALLDGMTSVIPLEGVFDRAREVLDGSVRGRTVVSLRA</sequence>
<evidence type="ECO:0000259" key="1">
    <source>
        <dbReference type="SMART" id="SM00829"/>
    </source>
</evidence>
<dbReference type="Pfam" id="PF00107">
    <property type="entry name" value="ADH_zinc_N"/>
    <property type="match status" value="1"/>
</dbReference>
<dbReference type="GO" id="GO:0043957">
    <property type="term" value="F:acryloyl-CoA reductase (NADPH) activity"/>
    <property type="evidence" value="ECO:0007669"/>
    <property type="project" value="TreeGrafter"/>
</dbReference>
<dbReference type="EMBL" id="PGFB01000001">
    <property type="protein sequence ID" value="PJJ65225.1"/>
    <property type="molecule type" value="Genomic_DNA"/>
</dbReference>
<dbReference type="InterPro" id="IPR036291">
    <property type="entry name" value="NAD(P)-bd_dom_sf"/>
</dbReference>
<dbReference type="Pfam" id="PF08240">
    <property type="entry name" value="ADH_N"/>
    <property type="match status" value="1"/>
</dbReference>
<comment type="caution">
    <text evidence="2">The sequence shown here is derived from an EMBL/GenBank/DDBJ whole genome shotgun (WGS) entry which is preliminary data.</text>
</comment>
<keyword evidence="3" id="KW-1185">Reference proteome</keyword>
<dbReference type="Gene3D" id="3.40.50.720">
    <property type="entry name" value="NAD(P)-binding Rossmann-like Domain"/>
    <property type="match status" value="1"/>
</dbReference>
<dbReference type="Proteomes" id="UP000230161">
    <property type="component" value="Unassembled WGS sequence"/>
</dbReference>
<name>A0A2M9C3X2_9MICO</name>
<dbReference type="InterPro" id="IPR013149">
    <property type="entry name" value="ADH-like_C"/>
</dbReference>
<accession>A0A2M9C3X2</accession>
<dbReference type="SUPFAM" id="SSF50129">
    <property type="entry name" value="GroES-like"/>
    <property type="match status" value="1"/>
</dbReference>
<gene>
    <name evidence="2" type="ORF">CLV54_0254</name>
</gene>
<dbReference type="RefSeq" id="WP_100343146.1">
    <property type="nucleotide sequence ID" value="NZ_PGFB01000001.1"/>
</dbReference>
<dbReference type="Gene3D" id="3.90.180.10">
    <property type="entry name" value="Medium-chain alcohol dehydrogenases, catalytic domain"/>
    <property type="match status" value="1"/>
</dbReference>
<dbReference type="InterPro" id="IPR051397">
    <property type="entry name" value="Zn-ADH-like_protein"/>
</dbReference>
<reference evidence="2 3" key="1">
    <citation type="submission" date="2017-11" db="EMBL/GenBank/DDBJ databases">
        <title>Genomic Encyclopedia of Archaeal and Bacterial Type Strains, Phase II (KMG-II): From Individual Species to Whole Genera.</title>
        <authorList>
            <person name="Goeker M."/>
        </authorList>
    </citation>
    <scope>NUCLEOTIDE SEQUENCE [LARGE SCALE GENOMIC DNA]</scope>
    <source>
        <strain evidence="2 3">DSM 25625</strain>
    </source>
</reference>
<dbReference type="SMART" id="SM00829">
    <property type="entry name" value="PKS_ER"/>
    <property type="match status" value="1"/>
</dbReference>
<dbReference type="InterPro" id="IPR013154">
    <property type="entry name" value="ADH-like_N"/>
</dbReference>
<dbReference type="InterPro" id="IPR011032">
    <property type="entry name" value="GroES-like_sf"/>
</dbReference>
<dbReference type="AlphaFoldDB" id="A0A2M9C3X2"/>
<dbReference type="SUPFAM" id="SSF51735">
    <property type="entry name" value="NAD(P)-binding Rossmann-fold domains"/>
    <property type="match status" value="1"/>
</dbReference>
<dbReference type="PANTHER" id="PTHR43677:SF1">
    <property type="entry name" value="ACRYLYL-COA REDUCTASE ACUI-RELATED"/>
    <property type="match status" value="1"/>
</dbReference>